<dbReference type="Proteomes" id="UP000274661">
    <property type="component" value="Unassembled WGS sequence"/>
</dbReference>
<comment type="caution">
    <text evidence="6">The sequence shown here is derived from an EMBL/GenBank/DDBJ whole genome shotgun (WGS) entry which is preliminary data.</text>
</comment>
<dbReference type="SUPFAM" id="SSF53383">
    <property type="entry name" value="PLP-dependent transferases"/>
    <property type="match status" value="1"/>
</dbReference>
<name>A0A3R9WTD8_9SPHN</name>
<evidence type="ECO:0000256" key="1">
    <source>
        <dbReference type="ARBA" id="ARBA00022898"/>
    </source>
</evidence>
<sequence length="365" mass="39200">MIPFLDLAAATTELRAGIDEAAARALSSGWYIGGPEVEAFEKEFADYCGASNCVGVGNGLDALHLVLRALEIGPGDEVITASNSYIATLLAISMTGATPVLVEPDPATFNLDPALVDAAITPRTKALLPTHLYGLPADLDPLLEIARRHRLFLVEDAAQAHGARYGGRCLGAHGHAVCWSFYPSKNLGALGDGGAVTTDDPDLAERVRVLGNYGSRKRYYNEVQGVNSRLDPLQAAVLRVKLKHLDDWNKRRTALASLYRERLSGLDLVLPAEPDGTQSCWHLFVVRSARRDALQQRLTAAGVQTLIHYPVPPHRQQAYAGTAWNQANLPIADLLAGQVLSLPIGPHLPLEAAEQVVAAVRAAHD</sequence>
<evidence type="ECO:0000256" key="3">
    <source>
        <dbReference type="PIRSR" id="PIRSR000390-1"/>
    </source>
</evidence>
<dbReference type="InterPro" id="IPR015421">
    <property type="entry name" value="PyrdxlP-dep_Trfase_major"/>
</dbReference>
<dbReference type="Gene3D" id="3.90.1150.10">
    <property type="entry name" value="Aspartate Aminotransferase, domain 1"/>
    <property type="match status" value="1"/>
</dbReference>
<gene>
    <name evidence="6" type="ORF">HMF7854_11410</name>
</gene>
<organism evidence="6 7">
    <name type="scientific">Sphingomonas ginkgonis</name>
    <dbReference type="NCBI Taxonomy" id="2315330"/>
    <lineage>
        <taxon>Bacteria</taxon>
        <taxon>Pseudomonadati</taxon>
        <taxon>Pseudomonadota</taxon>
        <taxon>Alphaproteobacteria</taxon>
        <taxon>Sphingomonadales</taxon>
        <taxon>Sphingomonadaceae</taxon>
        <taxon>Sphingomonas</taxon>
    </lineage>
</organism>
<keyword evidence="6" id="KW-0808">Transferase</keyword>
<keyword evidence="7" id="KW-1185">Reference proteome</keyword>
<feature type="modified residue" description="N6-(pyridoxal phosphate)lysine" evidence="4">
    <location>
        <position position="185"/>
    </location>
</feature>
<dbReference type="Gene3D" id="3.40.640.10">
    <property type="entry name" value="Type I PLP-dependent aspartate aminotransferase-like (Major domain)"/>
    <property type="match status" value="1"/>
</dbReference>
<dbReference type="AlphaFoldDB" id="A0A3R9WTD8"/>
<dbReference type="PIRSF" id="PIRSF000390">
    <property type="entry name" value="PLP_StrS"/>
    <property type="match status" value="1"/>
</dbReference>
<dbReference type="OrthoDB" id="9768668at2"/>
<dbReference type="GO" id="GO:0008483">
    <property type="term" value="F:transaminase activity"/>
    <property type="evidence" value="ECO:0007669"/>
    <property type="project" value="UniProtKB-KW"/>
</dbReference>
<dbReference type="CDD" id="cd00616">
    <property type="entry name" value="AHBA_syn"/>
    <property type="match status" value="1"/>
</dbReference>
<evidence type="ECO:0000256" key="5">
    <source>
        <dbReference type="RuleBase" id="RU004508"/>
    </source>
</evidence>
<protein>
    <submittedName>
        <fullName evidence="6">DegT/DnrJ/EryC1/StrS family aminotransferase</fullName>
    </submittedName>
</protein>
<dbReference type="GO" id="GO:0000271">
    <property type="term" value="P:polysaccharide biosynthetic process"/>
    <property type="evidence" value="ECO:0007669"/>
    <property type="project" value="TreeGrafter"/>
</dbReference>
<dbReference type="GO" id="GO:0030170">
    <property type="term" value="F:pyridoxal phosphate binding"/>
    <property type="evidence" value="ECO:0007669"/>
    <property type="project" value="UniProtKB-ARBA"/>
</dbReference>
<evidence type="ECO:0000256" key="2">
    <source>
        <dbReference type="ARBA" id="ARBA00037999"/>
    </source>
</evidence>
<feature type="active site" description="Proton acceptor" evidence="3">
    <location>
        <position position="185"/>
    </location>
</feature>
<dbReference type="InterPro" id="IPR000653">
    <property type="entry name" value="DegT/StrS_aminotransferase"/>
</dbReference>
<evidence type="ECO:0000313" key="6">
    <source>
        <dbReference type="EMBL" id="RST31377.1"/>
    </source>
</evidence>
<dbReference type="PANTHER" id="PTHR30244">
    <property type="entry name" value="TRANSAMINASE"/>
    <property type="match status" value="1"/>
</dbReference>
<keyword evidence="1 4" id="KW-0663">Pyridoxal phosphate</keyword>
<keyword evidence="6" id="KW-0032">Aminotransferase</keyword>
<dbReference type="RefSeq" id="WP_126719205.1">
    <property type="nucleotide sequence ID" value="NZ_RWJF01000001.1"/>
</dbReference>
<dbReference type="InterPro" id="IPR015424">
    <property type="entry name" value="PyrdxlP-dep_Trfase"/>
</dbReference>
<dbReference type="FunFam" id="3.40.640.10:FF:000089">
    <property type="entry name" value="Aminotransferase, DegT/DnrJ/EryC1/StrS family"/>
    <property type="match status" value="1"/>
</dbReference>
<dbReference type="InterPro" id="IPR015422">
    <property type="entry name" value="PyrdxlP-dep_Trfase_small"/>
</dbReference>
<evidence type="ECO:0000256" key="4">
    <source>
        <dbReference type="PIRSR" id="PIRSR000390-2"/>
    </source>
</evidence>
<comment type="similarity">
    <text evidence="2 5">Belongs to the DegT/DnrJ/EryC1 family.</text>
</comment>
<reference evidence="6 7" key="1">
    <citation type="submission" date="2018-12" db="EMBL/GenBank/DDBJ databases">
        <title>Sphingomonas sp. HMF7854 Genome sequencing and assembly.</title>
        <authorList>
            <person name="Cha I."/>
            <person name="Kang H."/>
            <person name="Kim H."/>
            <person name="Kang J."/>
            <person name="Joh K."/>
        </authorList>
    </citation>
    <scope>NUCLEOTIDE SEQUENCE [LARGE SCALE GENOMIC DNA]</scope>
    <source>
        <strain evidence="6 7">HMF7854</strain>
    </source>
</reference>
<proteinExistence type="inferred from homology"/>
<dbReference type="PANTHER" id="PTHR30244:SF36">
    <property type="entry name" value="3-OXO-GLUCOSE-6-PHOSPHATE:GLUTAMATE AMINOTRANSFERASE"/>
    <property type="match status" value="1"/>
</dbReference>
<dbReference type="Pfam" id="PF01041">
    <property type="entry name" value="DegT_DnrJ_EryC1"/>
    <property type="match status" value="1"/>
</dbReference>
<evidence type="ECO:0000313" key="7">
    <source>
        <dbReference type="Proteomes" id="UP000274661"/>
    </source>
</evidence>
<dbReference type="EMBL" id="RWJF01000001">
    <property type="protein sequence ID" value="RST31377.1"/>
    <property type="molecule type" value="Genomic_DNA"/>
</dbReference>
<accession>A0A3R9WTD8</accession>